<evidence type="ECO:0000256" key="6">
    <source>
        <dbReference type="ARBA" id="ARBA00022958"/>
    </source>
</evidence>
<feature type="binding site" evidence="11">
    <location>
        <begin position="375"/>
        <end position="376"/>
    </location>
    <ligand>
        <name>IMP</name>
        <dbReference type="ChEBI" id="CHEBI:58053"/>
    </ligand>
</feature>
<feature type="binding site" evidence="11">
    <location>
        <begin position="312"/>
        <end position="314"/>
    </location>
    <ligand>
        <name>NAD(+)</name>
        <dbReference type="ChEBI" id="CHEBI:57540"/>
    </ligand>
</feature>
<feature type="active site" description="Thioimidate intermediate" evidence="11">
    <location>
        <position position="319"/>
    </location>
</feature>
<evidence type="ECO:0000259" key="16">
    <source>
        <dbReference type="PROSITE" id="PS51371"/>
    </source>
</evidence>
<reference evidence="17 18" key="1">
    <citation type="submission" date="2023-10" db="EMBL/GenBank/DDBJ databases">
        <authorList>
            <person name="Wang X.X."/>
        </authorList>
    </citation>
    <scope>NUCLEOTIDE SEQUENCE [LARGE SCALE GENOMIC DNA]</scope>
    <source>
        <strain evidence="17 18">NBRC 12816</strain>
    </source>
</reference>
<keyword evidence="7 11" id="KW-0560">Oxidoreductase</keyword>
<comment type="subunit">
    <text evidence="11">Homotetramer.</text>
</comment>
<dbReference type="PROSITE" id="PS00487">
    <property type="entry name" value="IMP_DH_GMP_RED"/>
    <property type="match status" value="1"/>
</dbReference>
<evidence type="ECO:0000256" key="14">
    <source>
        <dbReference type="RuleBase" id="RU003928"/>
    </source>
</evidence>
<dbReference type="GO" id="GO:0003938">
    <property type="term" value="F:IMP dehydrogenase activity"/>
    <property type="evidence" value="ECO:0007669"/>
    <property type="project" value="UniProtKB-EC"/>
</dbReference>
<dbReference type="HAMAP" id="MF_01964">
    <property type="entry name" value="IMPDH"/>
    <property type="match status" value="1"/>
</dbReference>
<feature type="binding site" evidence="11">
    <location>
        <position position="432"/>
    </location>
    <ligand>
        <name>IMP</name>
        <dbReference type="ChEBI" id="CHEBI:58053"/>
    </ligand>
</feature>
<keyword evidence="8 11" id="KW-0520">NAD</keyword>
<keyword evidence="18" id="KW-1185">Reference proteome</keyword>
<keyword evidence="5 11" id="KW-0658">Purine biosynthesis</keyword>
<feature type="binding site" description="in other chain" evidence="11">
    <location>
        <position position="319"/>
    </location>
    <ligand>
        <name>K(+)</name>
        <dbReference type="ChEBI" id="CHEBI:29103"/>
        <note>ligand shared between two tetrameric partners</note>
    </ligand>
</feature>
<keyword evidence="6 11" id="KW-0630">Potassium</keyword>
<dbReference type="SUPFAM" id="SSF51412">
    <property type="entry name" value="Inosine monophosphate dehydrogenase (IMPDH)"/>
    <property type="match status" value="1"/>
</dbReference>
<gene>
    <name evidence="11 17" type="primary">guaB</name>
    <name evidence="17" type="ORF">R2363_09130</name>
</gene>
<feature type="domain" description="CBS" evidence="16">
    <location>
        <begin position="169"/>
        <end position="226"/>
    </location>
</feature>
<dbReference type="SUPFAM" id="SSF54631">
    <property type="entry name" value="CBS-domain pair"/>
    <property type="match status" value="1"/>
</dbReference>
<feature type="region of interest" description="Disordered" evidence="15">
    <location>
        <begin position="1"/>
        <end position="20"/>
    </location>
</feature>
<evidence type="ECO:0000256" key="1">
    <source>
        <dbReference type="ARBA" id="ARBA00001958"/>
    </source>
</evidence>
<dbReference type="Pfam" id="PF00571">
    <property type="entry name" value="CBS"/>
    <property type="match status" value="2"/>
</dbReference>
<feature type="binding site" evidence="11">
    <location>
        <position position="317"/>
    </location>
    <ligand>
        <name>IMP</name>
        <dbReference type="ChEBI" id="CHEBI:58053"/>
    </ligand>
</feature>
<comment type="similarity">
    <text evidence="2 11 13">Belongs to the IMPDH/GMPR family.</text>
</comment>
<dbReference type="PANTHER" id="PTHR11911">
    <property type="entry name" value="INOSINE-5-MONOPHOSPHATE DEHYDROGENASE RELATED"/>
    <property type="match status" value="1"/>
</dbReference>
<accession>A0ABU4K3L9</accession>
<feature type="binding site" description="in other chain" evidence="11">
    <location>
        <position position="316"/>
    </location>
    <ligand>
        <name>K(+)</name>
        <dbReference type="ChEBI" id="CHEBI:29103"/>
        <note>ligand shared between two tetrameric partners</note>
    </ligand>
</feature>
<dbReference type="EC" id="1.1.1.205" evidence="11 14"/>
<feature type="active site" description="Proton acceptor" evidence="11">
    <location>
        <position position="417"/>
    </location>
</feature>
<feature type="binding site" evidence="11">
    <location>
        <begin position="352"/>
        <end position="354"/>
    </location>
    <ligand>
        <name>IMP</name>
        <dbReference type="ChEBI" id="CHEBI:58053"/>
    </ligand>
</feature>
<evidence type="ECO:0000256" key="11">
    <source>
        <dbReference type="HAMAP-Rule" id="MF_01964"/>
    </source>
</evidence>
<dbReference type="InterPro" id="IPR015875">
    <property type="entry name" value="IMP_DH/GMP_Rdtase_CS"/>
</dbReference>
<comment type="caution">
    <text evidence="17">The sequence shown here is derived from an EMBL/GenBank/DDBJ whole genome shotgun (WGS) entry which is preliminary data.</text>
</comment>
<dbReference type="CDD" id="cd00381">
    <property type="entry name" value="IMPDH"/>
    <property type="match status" value="1"/>
</dbReference>
<dbReference type="InterPro" id="IPR046342">
    <property type="entry name" value="CBS_dom_sf"/>
</dbReference>
<feature type="binding site" evidence="11">
    <location>
        <position position="263"/>
    </location>
    <ligand>
        <name>NAD(+)</name>
        <dbReference type="ChEBI" id="CHEBI:57540"/>
    </ligand>
</feature>
<feature type="binding site" evidence="11">
    <location>
        <position position="488"/>
    </location>
    <ligand>
        <name>K(+)</name>
        <dbReference type="ChEBI" id="CHEBI:29103"/>
        <note>ligand shared between two tetrameric partners</note>
    </ligand>
</feature>
<evidence type="ECO:0000256" key="4">
    <source>
        <dbReference type="ARBA" id="ARBA00022749"/>
    </source>
</evidence>
<dbReference type="PANTHER" id="PTHR11911:SF111">
    <property type="entry name" value="INOSINE-5'-MONOPHOSPHATE DEHYDROGENASE"/>
    <property type="match status" value="1"/>
</dbReference>
<dbReference type="PIRSF" id="PIRSF000130">
    <property type="entry name" value="IMPDH"/>
    <property type="match status" value="1"/>
</dbReference>
<dbReference type="RefSeq" id="WP_319008827.1">
    <property type="nucleotide sequence ID" value="NZ_JAWJZF010000295.1"/>
</dbReference>
<dbReference type="Proteomes" id="UP001278571">
    <property type="component" value="Unassembled WGS sequence"/>
</dbReference>
<dbReference type="PROSITE" id="PS51371">
    <property type="entry name" value="CBS"/>
    <property type="match status" value="2"/>
</dbReference>
<evidence type="ECO:0000256" key="3">
    <source>
        <dbReference type="ARBA" id="ARBA00022723"/>
    </source>
</evidence>
<keyword evidence="9 12" id="KW-0129">CBS domain</keyword>
<dbReference type="Pfam" id="PF00478">
    <property type="entry name" value="IMPDH"/>
    <property type="match status" value="1"/>
</dbReference>
<feature type="binding site" description="in other chain" evidence="11">
    <location>
        <position position="314"/>
    </location>
    <ligand>
        <name>K(+)</name>
        <dbReference type="ChEBI" id="CHEBI:29103"/>
        <note>ligand shared between two tetrameric partners</note>
    </ligand>
</feature>
<evidence type="ECO:0000256" key="13">
    <source>
        <dbReference type="RuleBase" id="RU003927"/>
    </source>
</evidence>
<comment type="activity regulation">
    <text evidence="11">Mycophenolic acid (MPA) is a non-competitive inhibitor that prevents formation of the closed enzyme conformation by binding to the same site as the amobile flap. In contrast, mizoribine monophosphate (MZP) is a competitive inhibitor that induces the closed conformation. MPA is a potent inhibitor of mammalian IMPDHs but a poor inhibitor of the bacterial enzymes. MZP is a more potent inhibitor of bacterial IMPDH.</text>
</comment>
<dbReference type="CDD" id="cd04601">
    <property type="entry name" value="CBS_pair_IMPDH"/>
    <property type="match status" value="1"/>
</dbReference>
<protein>
    <recommendedName>
        <fullName evidence="11 14">Inosine-5'-monophosphate dehydrogenase</fullName>
        <shortName evidence="11">IMP dehydrogenase</shortName>
        <shortName evidence="11">IMPD</shortName>
        <shortName evidence="11">IMPDH</shortName>
        <ecNumber evidence="11 14">1.1.1.205</ecNumber>
    </recommendedName>
</protein>
<comment type="caution">
    <text evidence="11">Lacks conserved residue(s) required for the propagation of feature annotation.</text>
</comment>
<evidence type="ECO:0000256" key="2">
    <source>
        <dbReference type="ARBA" id="ARBA00005502"/>
    </source>
</evidence>
<evidence type="ECO:0000313" key="17">
    <source>
        <dbReference type="EMBL" id="MDX2292333.1"/>
    </source>
</evidence>
<dbReference type="InterPro" id="IPR001093">
    <property type="entry name" value="IMP_DH_GMPRt"/>
</dbReference>
<comment type="catalytic activity">
    <reaction evidence="10 11 14">
        <text>IMP + NAD(+) + H2O = XMP + NADH + H(+)</text>
        <dbReference type="Rhea" id="RHEA:11708"/>
        <dbReference type="ChEBI" id="CHEBI:15377"/>
        <dbReference type="ChEBI" id="CHEBI:15378"/>
        <dbReference type="ChEBI" id="CHEBI:57464"/>
        <dbReference type="ChEBI" id="CHEBI:57540"/>
        <dbReference type="ChEBI" id="CHEBI:57945"/>
        <dbReference type="ChEBI" id="CHEBI:58053"/>
        <dbReference type="EC" id="1.1.1.205"/>
    </reaction>
</comment>
<evidence type="ECO:0000256" key="15">
    <source>
        <dbReference type="SAM" id="MobiDB-lite"/>
    </source>
</evidence>
<sequence>MQNSTDSHGSDPSAARPSKFRKEGVTFSDVLLLPAESNVLPAQVDTRTRLTPRIELSVPIVAAAMDSVTEAPMAIALARLGGIGIIHRNMPVEAQAAEVDRVKRTQSGMILSPVSLRPDALVAEALGLMSRFHISGIPVTDDAGRLVGILTNRDLRFVEGTDQPVRDVMRSLPLVTAKVGTTLEEAQSLLRTHRVEKLPIVDDEGLLKGLITVKDIVKKQEHPFASVDEKDRLLVGAAVGVGPSAVERAEALVAAGVDVVIVDTAHGHSQGVLDTVKMIKSSWDVEVIGGNVATAHAAEALISAGADGVKVGIGPGSICTTRIVAGVGVPQITAVYDCAQVAARHGATIISDGGVQYSGDIPKAIAAGADAVMLGNALAGVDEAPGDIIVVQGERYKTYRAMGSLGAMKDRSFSKDRYFQGHVTETEKLVPEGVEARVAYKGPLAGIVHQLVGGLRAAMGYCGTPTVPELKERGEFVRITSAGLRESHPHDVTITSEAPNYR</sequence>
<feature type="binding site" evidence="11">
    <location>
        <begin position="399"/>
        <end position="403"/>
    </location>
    <ligand>
        <name>IMP</name>
        <dbReference type="ChEBI" id="CHEBI:58053"/>
    </ligand>
</feature>
<evidence type="ECO:0000256" key="10">
    <source>
        <dbReference type="ARBA" id="ARBA00048028"/>
    </source>
</evidence>
<name>A0ABU4K3L9_9ACTN</name>
<keyword evidence="3 11" id="KW-0479">Metal-binding</keyword>
<feature type="domain" description="CBS" evidence="16">
    <location>
        <begin position="109"/>
        <end position="168"/>
    </location>
</feature>
<dbReference type="Gene3D" id="3.20.20.70">
    <property type="entry name" value="Aldolase class I"/>
    <property type="match status" value="1"/>
</dbReference>
<evidence type="ECO:0000256" key="5">
    <source>
        <dbReference type="ARBA" id="ARBA00022755"/>
    </source>
</evidence>
<dbReference type="InterPro" id="IPR000644">
    <property type="entry name" value="CBS_dom"/>
</dbReference>
<feature type="binding site" evidence="11">
    <location>
        <position position="486"/>
    </location>
    <ligand>
        <name>K(+)</name>
        <dbReference type="ChEBI" id="CHEBI:29103"/>
        <note>ligand shared between two tetrameric partners</note>
    </ligand>
</feature>
<evidence type="ECO:0000256" key="8">
    <source>
        <dbReference type="ARBA" id="ARBA00023027"/>
    </source>
</evidence>
<dbReference type="SMART" id="SM01240">
    <property type="entry name" value="IMPDH"/>
    <property type="match status" value="1"/>
</dbReference>
<dbReference type="InterPro" id="IPR013785">
    <property type="entry name" value="Aldolase_TIM"/>
</dbReference>
<dbReference type="InterPro" id="IPR005990">
    <property type="entry name" value="IMP_DH"/>
</dbReference>
<comment type="pathway">
    <text evidence="11 14">Purine metabolism; XMP biosynthesis via de novo pathway; XMP from IMP: step 1/1.</text>
</comment>
<feature type="binding site" evidence="11">
    <location>
        <position position="487"/>
    </location>
    <ligand>
        <name>K(+)</name>
        <dbReference type="ChEBI" id="CHEBI:29103"/>
        <note>ligand shared between two tetrameric partners</note>
    </ligand>
</feature>
<comment type="cofactor">
    <cofactor evidence="1 11">
        <name>K(+)</name>
        <dbReference type="ChEBI" id="CHEBI:29103"/>
    </cofactor>
</comment>
<evidence type="ECO:0000256" key="7">
    <source>
        <dbReference type="ARBA" id="ARBA00023002"/>
    </source>
</evidence>
<keyword evidence="4 11" id="KW-0332">GMP biosynthesis</keyword>
<evidence type="ECO:0000256" key="12">
    <source>
        <dbReference type="PROSITE-ProRule" id="PRU00703"/>
    </source>
</evidence>
<evidence type="ECO:0000313" key="18">
    <source>
        <dbReference type="Proteomes" id="UP001278571"/>
    </source>
</evidence>
<organism evidence="17 18">
    <name type="scientific">Streptomyces roseolus</name>
    <dbReference type="NCBI Taxonomy" id="67358"/>
    <lineage>
        <taxon>Bacteria</taxon>
        <taxon>Bacillati</taxon>
        <taxon>Actinomycetota</taxon>
        <taxon>Actinomycetes</taxon>
        <taxon>Kitasatosporales</taxon>
        <taxon>Streptomycetaceae</taxon>
        <taxon>Streptomyces</taxon>
    </lineage>
</organism>
<dbReference type="SMART" id="SM00116">
    <property type="entry name" value="CBS"/>
    <property type="match status" value="2"/>
</dbReference>
<dbReference type="EMBL" id="JAWJZF010000295">
    <property type="protein sequence ID" value="MDX2292333.1"/>
    <property type="molecule type" value="Genomic_DNA"/>
</dbReference>
<dbReference type="NCBIfam" id="TIGR01302">
    <property type="entry name" value="IMP_dehydrog"/>
    <property type="match status" value="1"/>
</dbReference>
<evidence type="ECO:0000256" key="9">
    <source>
        <dbReference type="ARBA" id="ARBA00023122"/>
    </source>
</evidence>
<comment type="function">
    <text evidence="11">Catalyzes the conversion of inosine 5'-phosphate (IMP) to xanthosine 5'-phosphate (XMP), the first committed and rate-limiting step in the de novo synthesis of guanine nucleotides, and therefore plays an important role in the regulation of cell growth.</text>
</comment>
<proteinExistence type="inferred from homology"/>